<dbReference type="Proteomes" id="UP001317870">
    <property type="component" value="Chromosome"/>
</dbReference>
<dbReference type="CDD" id="cd07040">
    <property type="entry name" value="HP"/>
    <property type="match status" value="1"/>
</dbReference>
<dbReference type="InterPro" id="IPR029033">
    <property type="entry name" value="His_PPase_superfam"/>
</dbReference>
<evidence type="ECO:0000313" key="3">
    <source>
        <dbReference type="Proteomes" id="UP001317870"/>
    </source>
</evidence>
<sequence>MHRPTDKHARTVSRAKREQSPTPGRTLPQVQKVLRLDLVSHGMTEAMRKARFPVDESLTEAGRRAVAECGPLTAARVLTGPERRTVETAALLGLPGEEDNRLRDLDAGAWRGGELMSVPQDELYAWLTDPAFRGHGGESVLDVIQRTRLWMAEVAAQSVSTIAVTHPAVVRAALLVTLDAPPKSFWRIDIPPGSITRLHYRGEWTLHFTA</sequence>
<reference evidence="2 3" key="1">
    <citation type="submission" date="2022-11" db="EMBL/GenBank/DDBJ databases">
        <title>Genome Sequencing of Nocardia sp. ON39_IFM12276 and assembly.</title>
        <authorList>
            <person name="Shimojima M."/>
            <person name="Toyokawa M."/>
            <person name="Uesaka K."/>
        </authorList>
    </citation>
    <scope>NUCLEOTIDE SEQUENCE [LARGE SCALE GENOMIC DNA]</scope>
    <source>
        <strain evidence="2 3">IFM 12276</strain>
    </source>
</reference>
<dbReference type="SUPFAM" id="SSF53254">
    <property type="entry name" value="Phosphoglycerate mutase-like"/>
    <property type="match status" value="1"/>
</dbReference>
<dbReference type="EMBL" id="AP026978">
    <property type="protein sequence ID" value="BDU02292.1"/>
    <property type="molecule type" value="Genomic_DNA"/>
</dbReference>
<gene>
    <name evidence="2" type="ORF">IFM12276_53200</name>
</gene>
<feature type="region of interest" description="Disordered" evidence="1">
    <location>
        <begin position="1"/>
        <end position="27"/>
    </location>
</feature>
<evidence type="ECO:0000313" key="2">
    <source>
        <dbReference type="EMBL" id="BDU02292.1"/>
    </source>
</evidence>
<protein>
    <submittedName>
        <fullName evidence="2">Phosphoglycerate mutase</fullName>
    </submittedName>
</protein>
<keyword evidence="3" id="KW-1185">Reference proteome</keyword>
<feature type="compositionally biased region" description="Basic and acidic residues" evidence="1">
    <location>
        <begin position="1"/>
        <end position="19"/>
    </location>
</feature>
<evidence type="ECO:0000256" key="1">
    <source>
        <dbReference type="SAM" id="MobiDB-lite"/>
    </source>
</evidence>
<accession>A0ABN6UAM8</accession>
<dbReference type="Pfam" id="PF00300">
    <property type="entry name" value="His_Phos_1"/>
    <property type="match status" value="1"/>
</dbReference>
<dbReference type="SMART" id="SM00855">
    <property type="entry name" value="PGAM"/>
    <property type="match status" value="1"/>
</dbReference>
<name>A0ABN6UAM8_9NOCA</name>
<proteinExistence type="predicted"/>
<dbReference type="Gene3D" id="3.40.50.1240">
    <property type="entry name" value="Phosphoglycerate mutase-like"/>
    <property type="match status" value="1"/>
</dbReference>
<organism evidence="2 3">
    <name type="scientific">Nocardia sputorum</name>
    <dbReference type="NCBI Taxonomy" id="2984338"/>
    <lineage>
        <taxon>Bacteria</taxon>
        <taxon>Bacillati</taxon>
        <taxon>Actinomycetota</taxon>
        <taxon>Actinomycetes</taxon>
        <taxon>Mycobacteriales</taxon>
        <taxon>Nocardiaceae</taxon>
        <taxon>Nocardia</taxon>
    </lineage>
</organism>
<dbReference type="InterPro" id="IPR013078">
    <property type="entry name" value="His_Pase_superF_clade-1"/>
</dbReference>